<organism evidence="9 10">
    <name type="scientific">Tomitella cavernea</name>
    <dbReference type="NCBI Taxonomy" id="1387982"/>
    <lineage>
        <taxon>Bacteria</taxon>
        <taxon>Bacillati</taxon>
        <taxon>Actinomycetota</taxon>
        <taxon>Actinomycetes</taxon>
        <taxon>Mycobacteriales</taxon>
        <taxon>Tomitella</taxon>
    </lineage>
</organism>
<dbReference type="InterPro" id="IPR036791">
    <property type="entry name" value="Ribosomal_bL9_C_sf"/>
</dbReference>
<dbReference type="InterPro" id="IPR020070">
    <property type="entry name" value="Ribosomal_bL9_N"/>
</dbReference>
<evidence type="ECO:0000313" key="10">
    <source>
        <dbReference type="Proteomes" id="UP001500839"/>
    </source>
</evidence>
<gene>
    <name evidence="9" type="primary">rplI_2</name>
    <name evidence="7" type="synonym">rplI</name>
    <name evidence="9" type="ORF">GCM10023353_36620</name>
</gene>
<keyword evidence="3 7" id="KW-0694">RNA-binding</keyword>
<dbReference type="InterPro" id="IPR009027">
    <property type="entry name" value="Ribosomal_bL9/RNase_H1_N"/>
</dbReference>
<dbReference type="GO" id="GO:0005840">
    <property type="term" value="C:ribosome"/>
    <property type="evidence" value="ECO:0007669"/>
    <property type="project" value="UniProtKB-KW"/>
</dbReference>
<evidence type="ECO:0000256" key="6">
    <source>
        <dbReference type="ARBA" id="ARBA00035292"/>
    </source>
</evidence>
<dbReference type="InterPro" id="IPR000244">
    <property type="entry name" value="Ribosomal_bL9"/>
</dbReference>
<dbReference type="PROSITE" id="PS00651">
    <property type="entry name" value="RIBOSOMAL_L9"/>
    <property type="match status" value="1"/>
</dbReference>
<dbReference type="InterPro" id="IPR036935">
    <property type="entry name" value="Ribosomal_bL9_N_sf"/>
</dbReference>
<comment type="caution">
    <text evidence="9">The sequence shown here is derived from an EMBL/GenBank/DDBJ whole genome shotgun (WGS) entry which is preliminary data.</text>
</comment>
<dbReference type="SUPFAM" id="SSF55658">
    <property type="entry name" value="L9 N-domain-like"/>
    <property type="match status" value="1"/>
</dbReference>
<evidence type="ECO:0000256" key="5">
    <source>
        <dbReference type="ARBA" id="ARBA00023274"/>
    </source>
</evidence>
<comment type="function">
    <text evidence="7">Binds to the 23S rRNA.</text>
</comment>
<evidence type="ECO:0000256" key="2">
    <source>
        <dbReference type="ARBA" id="ARBA00022730"/>
    </source>
</evidence>
<keyword evidence="4 7" id="KW-0689">Ribosomal protein</keyword>
<evidence type="ECO:0000259" key="8">
    <source>
        <dbReference type="PROSITE" id="PS00651"/>
    </source>
</evidence>
<evidence type="ECO:0000313" key="9">
    <source>
        <dbReference type="EMBL" id="GAA4824268.1"/>
    </source>
</evidence>
<dbReference type="Pfam" id="PF01281">
    <property type="entry name" value="Ribosomal_L9_N"/>
    <property type="match status" value="1"/>
</dbReference>
<dbReference type="Pfam" id="PF03948">
    <property type="entry name" value="Ribosomal_L9_C"/>
    <property type="match status" value="1"/>
</dbReference>
<dbReference type="HAMAP" id="MF_00503">
    <property type="entry name" value="Ribosomal_bL9"/>
    <property type="match status" value="1"/>
</dbReference>
<dbReference type="Gene3D" id="3.10.430.100">
    <property type="entry name" value="Ribosomal protein L9, C-terminal domain"/>
    <property type="match status" value="1"/>
</dbReference>
<keyword evidence="5 7" id="KW-0687">Ribonucleoprotein</keyword>
<feature type="domain" description="Ribosomal protein L9" evidence="8">
    <location>
        <begin position="13"/>
        <end position="40"/>
    </location>
</feature>
<dbReference type="Gene3D" id="3.40.5.10">
    <property type="entry name" value="Ribosomal protein L9, N-terminal domain"/>
    <property type="match status" value="1"/>
</dbReference>
<protein>
    <recommendedName>
        <fullName evidence="6 7">Large ribosomal subunit protein bL9</fullName>
    </recommendedName>
</protein>
<evidence type="ECO:0000256" key="1">
    <source>
        <dbReference type="ARBA" id="ARBA00010605"/>
    </source>
</evidence>
<keyword evidence="10" id="KW-1185">Reference proteome</keyword>
<reference evidence="10" key="1">
    <citation type="journal article" date="2019" name="Int. J. Syst. Evol. Microbiol.">
        <title>The Global Catalogue of Microorganisms (GCM) 10K type strain sequencing project: providing services to taxonomists for standard genome sequencing and annotation.</title>
        <authorList>
            <consortium name="The Broad Institute Genomics Platform"/>
            <consortium name="The Broad Institute Genome Sequencing Center for Infectious Disease"/>
            <person name="Wu L."/>
            <person name="Ma J."/>
        </authorList>
    </citation>
    <scope>NUCLEOTIDE SEQUENCE [LARGE SCALE GENOMIC DNA]</scope>
    <source>
        <strain evidence="10">JCM 18542</strain>
    </source>
</reference>
<keyword evidence="2 7" id="KW-0699">rRNA-binding</keyword>
<comment type="similarity">
    <text evidence="1 7">Belongs to the bacterial ribosomal protein bL9 family.</text>
</comment>
<dbReference type="SUPFAM" id="SSF55653">
    <property type="entry name" value="Ribosomal protein L9 C-domain"/>
    <property type="match status" value="1"/>
</dbReference>
<dbReference type="InterPro" id="IPR020594">
    <property type="entry name" value="Ribosomal_bL9_bac/chp"/>
</dbReference>
<dbReference type="RefSeq" id="WP_200171381.1">
    <property type="nucleotide sequence ID" value="NZ_BAABKQ010000001.1"/>
</dbReference>
<sequence>MKLILTADVENVGVAGESVEVRDGYGRNYLLPRGLAIVASRGALKQVEGIRRTQEAKRVRDIDHAGELKGAIEGLDAVELQARTASDGEKLFGSVTAGDVADALRAAGGPNIDKRTLVLPKTHIKSVGEYEVSVKLHAGVTAVFTLTVTGAAA</sequence>
<accession>A0ABP9D0I7</accession>
<proteinExistence type="inferred from homology"/>
<dbReference type="NCBIfam" id="TIGR00158">
    <property type="entry name" value="L9"/>
    <property type="match status" value="1"/>
</dbReference>
<dbReference type="EMBL" id="BAABKQ010000001">
    <property type="protein sequence ID" value="GAA4824268.1"/>
    <property type="molecule type" value="Genomic_DNA"/>
</dbReference>
<name>A0ABP9D0I7_9ACTN</name>
<dbReference type="PANTHER" id="PTHR21368">
    <property type="entry name" value="50S RIBOSOMAL PROTEIN L9"/>
    <property type="match status" value="1"/>
</dbReference>
<dbReference type="Proteomes" id="UP001500839">
    <property type="component" value="Unassembled WGS sequence"/>
</dbReference>
<evidence type="ECO:0000256" key="7">
    <source>
        <dbReference type="HAMAP-Rule" id="MF_00503"/>
    </source>
</evidence>
<dbReference type="InterPro" id="IPR020069">
    <property type="entry name" value="Ribosomal_bL9_C"/>
</dbReference>
<evidence type="ECO:0000256" key="3">
    <source>
        <dbReference type="ARBA" id="ARBA00022884"/>
    </source>
</evidence>
<evidence type="ECO:0000256" key="4">
    <source>
        <dbReference type="ARBA" id="ARBA00022980"/>
    </source>
</evidence>